<evidence type="ECO:0000313" key="7">
    <source>
        <dbReference type="EMBL" id="CAE7546702.1"/>
    </source>
</evidence>
<keyword evidence="5" id="KW-0472">Membrane</keyword>
<keyword evidence="8" id="KW-1185">Reference proteome</keyword>
<dbReference type="SUPFAM" id="SSF103491">
    <property type="entry name" value="Preprotein translocase SecY subunit"/>
    <property type="match status" value="1"/>
</dbReference>
<keyword evidence="4" id="KW-0378">Hydrolase</keyword>
<dbReference type="OrthoDB" id="10264748at2759"/>
<dbReference type="PANTHER" id="PTHR43330:SF27">
    <property type="entry name" value="METHIONINE AMINOPEPTIDASE"/>
    <property type="match status" value="1"/>
</dbReference>
<feature type="non-terminal residue" evidence="7">
    <location>
        <position position="1"/>
    </location>
</feature>
<evidence type="ECO:0000256" key="3">
    <source>
        <dbReference type="ARBA" id="ARBA00022723"/>
    </source>
</evidence>
<evidence type="ECO:0000256" key="2">
    <source>
        <dbReference type="ARBA" id="ARBA00022670"/>
    </source>
</evidence>
<name>A0A812TSI0_9DINO</name>
<evidence type="ECO:0000256" key="5">
    <source>
        <dbReference type="SAM" id="Phobius"/>
    </source>
</evidence>
<dbReference type="PANTHER" id="PTHR43330">
    <property type="entry name" value="METHIONINE AMINOPEPTIDASE"/>
    <property type="match status" value="1"/>
</dbReference>
<evidence type="ECO:0000313" key="8">
    <source>
        <dbReference type="Proteomes" id="UP000601435"/>
    </source>
</evidence>
<keyword evidence="3" id="KW-0479">Metal-binding</keyword>
<feature type="transmembrane region" description="Helical" evidence="5">
    <location>
        <begin position="86"/>
        <end position="104"/>
    </location>
</feature>
<evidence type="ECO:0000259" key="6">
    <source>
        <dbReference type="Pfam" id="PF00557"/>
    </source>
</evidence>
<comment type="caution">
    <text evidence="7">The sequence shown here is derived from an EMBL/GenBank/DDBJ whole genome shotgun (WGS) entry which is preliminary data.</text>
</comment>
<dbReference type="AlphaFoldDB" id="A0A812TSI0"/>
<dbReference type="InterPro" id="IPR023201">
    <property type="entry name" value="SecY_dom_sf"/>
</dbReference>
<dbReference type="EMBL" id="CAJNJA010025655">
    <property type="protein sequence ID" value="CAE7546702.1"/>
    <property type="molecule type" value="Genomic_DNA"/>
</dbReference>
<evidence type="ECO:0000256" key="4">
    <source>
        <dbReference type="ARBA" id="ARBA00022801"/>
    </source>
</evidence>
<dbReference type="SUPFAM" id="SSF55920">
    <property type="entry name" value="Creatinase/aminopeptidase"/>
    <property type="match status" value="1"/>
</dbReference>
<keyword evidence="5" id="KW-1133">Transmembrane helix</keyword>
<dbReference type="InterPro" id="IPR036005">
    <property type="entry name" value="Creatinase/aminopeptidase-like"/>
</dbReference>
<dbReference type="InterPro" id="IPR000994">
    <property type="entry name" value="Pept_M24"/>
</dbReference>
<accession>A0A812TSI0</accession>
<dbReference type="PRINTS" id="PR00303">
    <property type="entry name" value="SECYTRNLCASE"/>
</dbReference>
<keyword evidence="1" id="KW-0031">Aminopeptidase</keyword>
<dbReference type="Gene3D" id="3.90.230.10">
    <property type="entry name" value="Creatinase/methionine aminopeptidase superfamily"/>
    <property type="match status" value="1"/>
</dbReference>
<dbReference type="GO" id="GO:0070006">
    <property type="term" value="F:metalloaminopeptidase activity"/>
    <property type="evidence" value="ECO:0007669"/>
    <property type="project" value="InterPro"/>
</dbReference>
<dbReference type="Gene3D" id="1.10.3370.10">
    <property type="entry name" value="SecY subunit domain"/>
    <property type="match status" value="1"/>
</dbReference>
<organism evidence="7 8">
    <name type="scientific">Symbiodinium necroappetens</name>
    <dbReference type="NCBI Taxonomy" id="1628268"/>
    <lineage>
        <taxon>Eukaryota</taxon>
        <taxon>Sar</taxon>
        <taxon>Alveolata</taxon>
        <taxon>Dinophyceae</taxon>
        <taxon>Suessiales</taxon>
        <taxon>Symbiodiniaceae</taxon>
        <taxon>Symbiodinium</taxon>
    </lineage>
</organism>
<keyword evidence="5" id="KW-0812">Transmembrane</keyword>
<dbReference type="NCBIfam" id="TIGR00500">
    <property type="entry name" value="met_pdase_I"/>
    <property type="match status" value="1"/>
</dbReference>
<proteinExistence type="inferred from homology"/>
<dbReference type="GO" id="GO:0046872">
    <property type="term" value="F:metal ion binding"/>
    <property type="evidence" value="ECO:0007669"/>
    <property type="project" value="UniProtKB-KW"/>
</dbReference>
<protein>
    <submittedName>
        <fullName evidence="7">Map protein</fullName>
    </submittedName>
</protein>
<dbReference type="InterPro" id="IPR002208">
    <property type="entry name" value="SecY/SEC61-alpha"/>
</dbReference>
<feature type="transmembrane region" description="Helical" evidence="5">
    <location>
        <begin position="110"/>
        <end position="134"/>
    </location>
</feature>
<dbReference type="GO" id="GO:0015031">
    <property type="term" value="P:protein transport"/>
    <property type="evidence" value="ECO:0007669"/>
    <property type="project" value="InterPro"/>
</dbReference>
<dbReference type="GO" id="GO:0016020">
    <property type="term" value="C:membrane"/>
    <property type="evidence" value="ECO:0007669"/>
    <property type="project" value="InterPro"/>
</dbReference>
<dbReference type="Pfam" id="PF00344">
    <property type="entry name" value="SecY"/>
    <property type="match status" value="1"/>
</dbReference>
<dbReference type="GO" id="GO:0006508">
    <property type="term" value="P:proteolysis"/>
    <property type="evidence" value="ECO:0007669"/>
    <property type="project" value="UniProtKB-KW"/>
</dbReference>
<gene>
    <name evidence="7" type="primary">map</name>
    <name evidence="7" type="ORF">SNEC2469_LOCUS15751</name>
</gene>
<dbReference type="GO" id="GO:0005829">
    <property type="term" value="C:cytosol"/>
    <property type="evidence" value="ECO:0007669"/>
    <property type="project" value="TreeGrafter"/>
</dbReference>
<keyword evidence="2" id="KW-0645">Protease</keyword>
<feature type="domain" description="Peptidase M24" evidence="6">
    <location>
        <begin position="166"/>
        <end position="419"/>
    </location>
</feature>
<sequence length="438" mass="46805">AAAMTQAGGGPLHSSMNFLSEAFAMGAFPYVFLYIIMVYFFSYFWTTVQFNPEDMSKQLRDHGSFIPGLRPGPRTAEYLEAVMERITYVGAGFLSIIAIVPMIVNRNLNIDFGVAQFLGGTGLLIVVSVGLDFVQRIEANLLMRNYAGFLGGNEKGKGPKIREIDALTRAASLVCECLDLVRDAATEGVRTDDLDAVAGHHLVSRGATSLFKGYTQGDTPPFPADTCISVNDEVVHGIPSNRALKNGDLLCVDVGLKLDGWCGDSATAIVVGGADANPAAAKLIEQTREIIDLAVSRMKPGVRWSDIGRELEDRTEAMGVGLVTEYVGHGIGRELHEPPKAPCYWSGFGGDDFTLSEGMVLSIEPMLTLGRGPITGWLVGRAGLPAFRMPVQLDPKDGWTVRTADGSFACHEERMVAVTATGARVLASPGGASGGAER</sequence>
<reference evidence="7" key="1">
    <citation type="submission" date="2021-02" db="EMBL/GenBank/DDBJ databases">
        <authorList>
            <person name="Dougan E. K."/>
            <person name="Rhodes N."/>
            <person name="Thang M."/>
            <person name="Chan C."/>
        </authorList>
    </citation>
    <scope>NUCLEOTIDE SEQUENCE</scope>
</reference>
<dbReference type="InterPro" id="IPR002467">
    <property type="entry name" value="Pept_M24A_MAP1"/>
</dbReference>
<dbReference type="Pfam" id="PF00557">
    <property type="entry name" value="Peptidase_M24"/>
    <property type="match status" value="1"/>
</dbReference>
<evidence type="ECO:0000256" key="1">
    <source>
        <dbReference type="ARBA" id="ARBA00022438"/>
    </source>
</evidence>
<dbReference type="HAMAP" id="MF_01974">
    <property type="entry name" value="MetAP_1"/>
    <property type="match status" value="1"/>
</dbReference>
<feature type="transmembrane region" description="Helical" evidence="5">
    <location>
        <begin position="22"/>
        <end position="45"/>
    </location>
</feature>
<dbReference type="Proteomes" id="UP000601435">
    <property type="component" value="Unassembled WGS sequence"/>
</dbReference>